<dbReference type="AlphaFoldDB" id="A0A2S5TBW8"/>
<dbReference type="PANTHER" id="PTHR36930:SF1">
    <property type="entry name" value="MOSC DOMAIN-CONTAINING PROTEIN"/>
    <property type="match status" value="1"/>
</dbReference>
<feature type="domain" description="MOSC" evidence="1">
    <location>
        <begin position="18"/>
        <end position="148"/>
    </location>
</feature>
<evidence type="ECO:0000313" key="3">
    <source>
        <dbReference type="Proteomes" id="UP000238220"/>
    </source>
</evidence>
<dbReference type="GO" id="GO:0003824">
    <property type="term" value="F:catalytic activity"/>
    <property type="evidence" value="ECO:0007669"/>
    <property type="project" value="InterPro"/>
</dbReference>
<dbReference type="PANTHER" id="PTHR36930">
    <property type="entry name" value="METAL-SULFUR CLUSTER BIOSYNTHESIS PROTEINS YUAD-RELATED"/>
    <property type="match status" value="1"/>
</dbReference>
<dbReference type="InterPro" id="IPR005302">
    <property type="entry name" value="MoCF_Sase_C"/>
</dbReference>
<dbReference type="EMBL" id="PSNW01000012">
    <property type="protein sequence ID" value="PPE72455.1"/>
    <property type="molecule type" value="Genomic_DNA"/>
</dbReference>
<dbReference type="OrthoDB" id="1550913at2"/>
<evidence type="ECO:0000259" key="1">
    <source>
        <dbReference type="PROSITE" id="PS51340"/>
    </source>
</evidence>
<keyword evidence="3" id="KW-1185">Reference proteome</keyword>
<reference evidence="2 3" key="1">
    <citation type="submission" date="2018-02" db="EMBL/GenBank/DDBJ databases">
        <title>Genome sequencing of Solimonas sp. HR-BB.</title>
        <authorList>
            <person name="Lee Y."/>
            <person name="Jeon C.O."/>
        </authorList>
    </citation>
    <scope>NUCLEOTIDE SEQUENCE [LARGE SCALE GENOMIC DNA]</scope>
    <source>
        <strain evidence="2 3">HR-BB</strain>
    </source>
</reference>
<dbReference type="SUPFAM" id="SSF50800">
    <property type="entry name" value="PK beta-barrel domain-like"/>
    <property type="match status" value="1"/>
</dbReference>
<proteinExistence type="predicted"/>
<gene>
    <name evidence="2" type="ORF">C3942_18090</name>
</gene>
<dbReference type="Proteomes" id="UP000238220">
    <property type="component" value="Unassembled WGS sequence"/>
</dbReference>
<organism evidence="2 3">
    <name type="scientific">Solimonas fluminis</name>
    <dbReference type="NCBI Taxonomy" id="2086571"/>
    <lineage>
        <taxon>Bacteria</taxon>
        <taxon>Pseudomonadati</taxon>
        <taxon>Pseudomonadota</taxon>
        <taxon>Gammaproteobacteria</taxon>
        <taxon>Nevskiales</taxon>
        <taxon>Nevskiaceae</taxon>
        <taxon>Solimonas</taxon>
    </lineage>
</organism>
<dbReference type="RefSeq" id="WP_104231771.1">
    <property type="nucleotide sequence ID" value="NZ_PSNW01000012.1"/>
</dbReference>
<evidence type="ECO:0000313" key="2">
    <source>
        <dbReference type="EMBL" id="PPE72455.1"/>
    </source>
</evidence>
<dbReference type="InterPro" id="IPR011037">
    <property type="entry name" value="Pyrv_Knase-like_insert_dom_sf"/>
</dbReference>
<accession>A0A2S5TBW8</accession>
<dbReference type="PROSITE" id="PS51340">
    <property type="entry name" value="MOSC"/>
    <property type="match status" value="1"/>
</dbReference>
<dbReference type="GO" id="GO:0030170">
    <property type="term" value="F:pyridoxal phosphate binding"/>
    <property type="evidence" value="ECO:0007669"/>
    <property type="project" value="InterPro"/>
</dbReference>
<sequence>MGTLRHIFIAPAPGAPMVELAQAEAIAGRGLRGDRYADEAHRQAPDGQLTLIELESIEAYAEASGQAMAPHEPRRNLVTRGVRLNELRGRRFRVGELELEGVELCEPCALFGQRTQVEAVRFFVHRGGLRCRIVKGGVLKRGDAVVALS</sequence>
<dbReference type="Pfam" id="PF03473">
    <property type="entry name" value="MOSC"/>
    <property type="match status" value="1"/>
</dbReference>
<dbReference type="InterPro" id="IPR052716">
    <property type="entry name" value="MOSC_domain"/>
</dbReference>
<name>A0A2S5TBW8_9GAMM</name>
<dbReference type="Gene3D" id="2.40.33.20">
    <property type="entry name" value="PK beta-barrel domain-like"/>
    <property type="match status" value="1"/>
</dbReference>
<protein>
    <submittedName>
        <fullName evidence="2">Sulfurase</fullName>
    </submittedName>
</protein>
<comment type="caution">
    <text evidence="2">The sequence shown here is derived from an EMBL/GenBank/DDBJ whole genome shotgun (WGS) entry which is preliminary data.</text>
</comment>
<dbReference type="GO" id="GO:0030151">
    <property type="term" value="F:molybdenum ion binding"/>
    <property type="evidence" value="ECO:0007669"/>
    <property type="project" value="InterPro"/>
</dbReference>